<feature type="region of interest" description="Disordered" evidence="1">
    <location>
        <begin position="93"/>
        <end position="134"/>
    </location>
</feature>
<dbReference type="KEGG" id="hlr:HALLA_11955"/>
<protein>
    <recommendedName>
        <fullName evidence="2">DNA primase/helicase Gp4 N-terminal Bacteriophage T7-like domain-containing protein</fullName>
    </recommendedName>
</protein>
<feature type="domain" description="DNA primase/helicase Gp4 N-terminal Bacteriophage T7-like" evidence="2">
    <location>
        <begin position="67"/>
        <end position="98"/>
    </location>
</feature>
<dbReference type="InterPro" id="IPR013237">
    <property type="entry name" value="Phage_T7_Gp4_N"/>
</dbReference>
<gene>
    <name evidence="3" type="ORF">HALLA_11955</name>
    <name evidence="4" type="ORF">HALLA_12270</name>
</gene>
<evidence type="ECO:0000313" key="4">
    <source>
        <dbReference type="EMBL" id="AHG00996.1"/>
    </source>
</evidence>
<dbReference type="EMBL" id="CP007055">
    <property type="protein sequence ID" value="AHG00944.1"/>
    <property type="molecule type" value="Genomic_DNA"/>
</dbReference>
<evidence type="ECO:0000313" key="3">
    <source>
        <dbReference type="EMBL" id="AHG00944.1"/>
    </source>
</evidence>
<dbReference type="Pfam" id="PF08273">
    <property type="entry name" value="Zn_Ribbon_Prim"/>
    <property type="match status" value="1"/>
</dbReference>
<dbReference type="KEGG" id="hlr:HALLA_12270"/>
<evidence type="ECO:0000259" key="2">
    <source>
        <dbReference type="Pfam" id="PF08273"/>
    </source>
</evidence>
<proteinExistence type="predicted"/>
<dbReference type="GO" id="GO:0004386">
    <property type="term" value="F:helicase activity"/>
    <property type="evidence" value="ECO:0007669"/>
    <property type="project" value="InterPro"/>
</dbReference>
<reference evidence="3 5" key="1">
    <citation type="submission" date="2014-01" db="EMBL/GenBank/DDBJ databases">
        <authorList>
            <consortium name="DOE Joint Genome Institute"/>
            <person name="Anderson I."/>
            <person name="Huntemann M."/>
            <person name="Han J."/>
            <person name="Chen A."/>
            <person name="Kyrpides N."/>
            <person name="Mavromatis K."/>
            <person name="Markowitz V."/>
            <person name="Palaniappan K."/>
            <person name="Ivanova N."/>
            <person name="Schaumberg A."/>
            <person name="Pati A."/>
            <person name="Liolios K."/>
            <person name="Nordberg H.P."/>
            <person name="Cantor M.N."/>
            <person name="Hua S.X."/>
            <person name="Woyke T."/>
        </authorList>
    </citation>
    <scope>NUCLEOTIDE SEQUENCE [LARGE SCALE GENOMIC DNA]</scope>
    <source>
        <strain evidence="3 5">XH-48</strain>
    </source>
</reference>
<dbReference type="GO" id="GO:0008270">
    <property type="term" value="F:zinc ion binding"/>
    <property type="evidence" value="ECO:0007669"/>
    <property type="project" value="InterPro"/>
</dbReference>
<evidence type="ECO:0000313" key="5">
    <source>
        <dbReference type="Proteomes" id="UP000019024"/>
    </source>
</evidence>
<dbReference type="Proteomes" id="UP000019024">
    <property type="component" value="Chromosome"/>
</dbReference>
<dbReference type="EMBL" id="CP007055">
    <property type="protein sequence ID" value="AHG00996.1"/>
    <property type="molecule type" value="Genomic_DNA"/>
</dbReference>
<sequence length="134" mass="15114">MEMLSEEGKILPRRTKARLLVGKFLITMGYKIWPEEFFESVQREELVQMSERIDGVECSVNADAGLSPCPHCGRSDKVREEPEAGYWICKRCGEPGSGPGDDINWWRNDPDSQWYVGPDAQDAQHADQPNGGDN</sequence>
<dbReference type="AlphaFoldDB" id="W0JQR6"/>
<accession>W0JQR6</accession>
<evidence type="ECO:0000256" key="1">
    <source>
        <dbReference type="SAM" id="MobiDB-lite"/>
    </source>
</evidence>
<keyword evidence="5" id="KW-1185">Reference proteome</keyword>
<organism evidence="3 5">
    <name type="scientific">Halostagnicola larsenii XH-48</name>
    <dbReference type="NCBI Taxonomy" id="797299"/>
    <lineage>
        <taxon>Archaea</taxon>
        <taxon>Methanobacteriati</taxon>
        <taxon>Methanobacteriota</taxon>
        <taxon>Stenosarchaea group</taxon>
        <taxon>Halobacteria</taxon>
        <taxon>Halobacteriales</taxon>
        <taxon>Natrialbaceae</taxon>
        <taxon>Halostagnicola</taxon>
    </lineage>
</organism>
<name>W0JQR6_9EURY</name>
<dbReference type="HOGENOM" id="CLU_1891346_0_0_2"/>